<feature type="domain" description="Ig-like" evidence="11">
    <location>
        <begin position="32"/>
        <end position="141"/>
    </location>
</feature>
<dbReference type="SMART" id="SM00408">
    <property type="entry name" value="IGc2"/>
    <property type="match status" value="2"/>
</dbReference>
<evidence type="ECO:0000256" key="8">
    <source>
        <dbReference type="ARBA" id="ARBA00023170"/>
    </source>
</evidence>
<dbReference type="SMART" id="SM00406">
    <property type="entry name" value="IGv"/>
    <property type="match status" value="2"/>
</dbReference>
<keyword evidence="7" id="KW-1015">Disulfide bond</keyword>
<dbReference type="GO" id="GO:0042102">
    <property type="term" value="P:positive regulation of T cell proliferation"/>
    <property type="evidence" value="ECO:0007669"/>
    <property type="project" value="TreeGrafter"/>
</dbReference>
<keyword evidence="4" id="KW-0732">Signal</keyword>
<dbReference type="InParanoid" id="A0A665U229"/>
<evidence type="ECO:0000256" key="7">
    <source>
        <dbReference type="ARBA" id="ARBA00023157"/>
    </source>
</evidence>
<dbReference type="PROSITE" id="PS50835">
    <property type="entry name" value="IG_LIKE"/>
    <property type="match status" value="2"/>
</dbReference>
<dbReference type="FunFam" id="2.60.40.10:FF:000142">
    <property type="entry name" value="V-set domain-containing T-cell activation inhibitor 1"/>
    <property type="match status" value="1"/>
</dbReference>
<evidence type="ECO:0000256" key="2">
    <source>
        <dbReference type="ARBA" id="ARBA00022475"/>
    </source>
</evidence>
<dbReference type="InterPro" id="IPR013106">
    <property type="entry name" value="Ig_V-set"/>
</dbReference>
<keyword evidence="6" id="KW-0472">Membrane</keyword>
<dbReference type="GO" id="GO:0042130">
    <property type="term" value="P:negative regulation of T cell proliferation"/>
    <property type="evidence" value="ECO:0007669"/>
    <property type="project" value="TreeGrafter"/>
</dbReference>
<feature type="domain" description="Ig-like" evidence="11">
    <location>
        <begin position="153"/>
        <end position="252"/>
    </location>
</feature>
<dbReference type="GO" id="GO:0031295">
    <property type="term" value="P:T cell costimulation"/>
    <property type="evidence" value="ECO:0007669"/>
    <property type="project" value="TreeGrafter"/>
</dbReference>
<dbReference type="GO" id="GO:0007166">
    <property type="term" value="P:cell surface receptor signaling pathway"/>
    <property type="evidence" value="ECO:0007669"/>
    <property type="project" value="TreeGrafter"/>
</dbReference>
<organism evidence="12 13">
    <name type="scientific">Echeneis naucrates</name>
    <name type="common">Live sharksucker</name>
    <dbReference type="NCBI Taxonomy" id="173247"/>
    <lineage>
        <taxon>Eukaryota</taxon>
        <taxon>Metazoa</taxon>
        <taxon>Chordata</taxon>
        <taxon>Craniata</taxon>
        <taxon>Vertebrata</taxon>
        <taxon>Euteleostomi</taxon>
        <taxon>Actinopterygii</taxon>
        <taxon>Neopterygii</taxon>
        <taxon>Teleostei</taxon>
        <taxon>Neoteleostei</taxon>
        <taxon>Acanthomorphata</taxon>
        <taxon>Carangaria</taxon>
        <taxon>Carangiformes</taxon>
        <taxon>Echeneidae</taxon>
        <taxon>Echeneis</taxon>
    </lineage>
</organism>
<evidence type="ECO:0000313" key="12">
    <source>
        <dbReference type="Ensembl" id="ENSENLP00000013568.1"/>
    </source>
</evidence>
<dbReference type="InterPro" id="IPR051713">
    <property type="entry name" value="T-cell_Activation_Regulation"/>
</dbReference>
<dbReference type="FunCoup" id="A0A665U229">
    <property type="interactions" value="155"/>
</dbReference>
<name>A0A665U229_ECHNA</name>
<evidence type="ECO:0000256" key="10">
    <source>
        <dbReference type="ARBA" id="ARBA00023319"/>
    </source>
</evidence>
<dbReference type="Gene3D" id="2.60.40.10">
    <property type="entry name" value="Immunoglobulins"/>
    <property type="match status" value="2"/>
</dbReference>
<dbReference type="SMART" id="SM00409">
    <property type="entry name" value="IG"/>
    <property type="match status" value="2"/>
</dbReference>
<proteinExistence type="predicted"/>
<dbReference type="GO" id="GO:0006955">
    <property type="term" value="P:immune response"/>
    <property type="evidence" value="ECO:0007669"/>
    <property type="project" value="TreeGrafter"/>
</dbReference>
<reference evidence="12" key="1">
    <citation type="submission" date="2021-04" db="EMBL/GenBank/DDBJ databases">
        <authorList>
            <consortium name="Wellcome Sanger Institute Data Sharing"/>
        </authorList>
    </citation>
    <scope>NUCLEOTIDE SEQUENCE [LARGE SCALE GENOMIC DNA]</scope>
</reference>
<dbReference type="Proteomes" id="UP000472264">
    <property type="component" value="Chromosome 18"/>
</dbReference>
<evidence type="ECO:0000256" key="4">
    <source>
        <dbReference type="ARBA" id="ARBA00022729"/>
    </source>
</evidence>
<dbReference type="GO" id="GO:0009897">
    <property type="term" value="C:external side of plasma membrane"/>
    <property type="evidence" value="ECO:0007669"/>
    <property type="project" value="TreeGrafter"/>
</dbReference>
<dbReference type="InterPro" id="IPR007110">
    <property type="entry name" value="Ig-like_dom"/>
</dbReference>
<dbReference type="InterPro" id="IPR003599">
    <property type="entry name" value="Ig_sub"/>
</dbReference>
<dbReference type="AlphaFoldDB" id="A0A665U229"/>
<sequence>FCQIFNSVLLKIAPPKDGVSDSGSGVLTSLVPLLVVRLTAELGDDVTLKCNVTNKGNIIVVEWTRPDLDPEYVFLYRDGKSNPDQQNPSFKDRVKFKTDISDGDVSLILKNVTTTDSGSYQCRVVQEGTNSKKKRDTDSIRTIKLKVETVELGDDVTLKCNVTNKGNIVVVEWTRPDLDPEYVFLYRDGRSYPDKQNPSFKERVKLEKTDIRDGDVSLILENVKTTDSGSYQCRVFQRGTNSRKKRNTDSIRTIKLKVVQKGESVKSRLKWILFSHHLPDSLILDQQLCGGVSCSEVLDSSSLCWSITSIFTETV</sequence>
<dbReference type="PANTHER" id="PTHR25466">
    <property type="entry name" value="T-LYMPHOCYTE ACTIVATION ANTIGEN"/>
    <property type="match status" value="1"/>
</dbReference>
<reference evidence="12" key="3">
    <citation type="submission" date="2025-09" db="UniProtKB">
        <authorList>
            <consortium name="Ensembl"/>
        </authorList>
    </citation>
    <scope>IDENTIFICATION</scope>
</reference>
<evidence type="ECO:0000256" key="6">
    <source>
        <dbReference type="ARBA" id="ARBA00023136"/>
    </source>
</evidence>
<accession>A0A665U229</accession>
<protein>
    <recommendedName>
        <fullName evidence="11">Ig-like domain-containing protein</fullName>
    </recommendedName>
</protein>
<dbReference type="Ensembl" id="ENSENLT00000014111.1">
    <property type="protein sequence ID" value="ENSENLP00000013568.1"/>
    <property type="gene ID" value="ENSENLG00000006413.1"/>
</dbReference>
<evidence type="ECO:0000256" key="5">
    <source>
        <dbReference type="ARBA" id="ARBA00022989"/>
    </source>
</evidence>
<keyword evidence="3" id="KW-0812">Transmembrane</keyword>
<comment type="subcellular location">
    <subcellularLocation>
        <location evidence="1">Cell membrane</location>
        <topology evidence="1">Single-pass type I membrane protein</topology>
    </subcellularLocation>
</comment>
<dbReference type="PANTHER" id="PTHR25466:SF14">
    <property type="entry name" value="BUTYROPHILIN SUBFAMILY 2 MEMBER A2-LIKE-RELATED"/>
    <property type="match status" value="1"/>
</dbReference>
<dbReference type="InterPro" id="IPR013783">
    <property type="entry name" value="Ig-like_fold"/>
</dbReference>
<evidence type="ECO:0000259" key="11">
    <source>
        <dbReference type="PROSITE" id="PS50835"/>
    </source>
</evidence>
<dbReference type="OMA" id="ITLRCED"/>
<reference evidence="12" key="2">
    <citation type="submission" date="2025-08" db="UniProtKB">
        <authorList>
            <consortium name="Ensembl"/>
        </authorList>
    </citation>
    <scope>IDENTIFICATION</scope>
</reference>
<evidence type="ECO:0000313" key="13">
    <source>
        <dbReference type="Proteomes" id="UP000472264"/>
    </source>
</evidence>
<dbReference type="InterPro" id="IPR036179">
    <property type="entry name" value="Ig-like_dom_sf"/>
</dbReference>
<dbReference type="Pfam" id="PF07686">
    <property type="entry name" value="V-set"/>
    <property type="match status" value="2"/>
</dbReference>
<keyword evidence="2" id="KW-1003">Cell membrane</keyword>
<dbReference type="SUPFAM" id="SSF48726">
    <property type="entry name" value="Immunoglobulin"/>
    <property type="match status" value="2"/>
</dbReference>
<evidence type="ECO:0000256" key="3">
    <source>
        <dbReference type="ARBA" id="ARBA00022692"/>
    </source>
</evidence>
<keyword evidence="13" id="KW-1185">Reference proteome</keyword>
<keyword evidence="9" id="KW-0325">Glycoprotein</keyword>
<dbReference type="InterPro" id="IPR003598">
    <property type="entry name" value="Ig_sub2"/>
</dbReference>
<keyword evidence="5" id="KW-1133">Transmembrane helix</keyword>
<evidence type="ECO:0000256" key="9">
    <source>
        <dbReference type="ARBA" id="ARBA00023180"/>
    </source>
</evidence>
<evidence type="ECO:0000256" key="1">
    <source>
        <dbReference type="ARBA" id="ARBA00004251"/>
    </source>
</evidence>
<keyword evidence="8" id="KW-0675">Receptor</keyword>
<keyword evidence="10" id="KW-0393">Immunoglobulin domain</keyword>
<dbReference type="GO" id="GO:0071222">
    <property type="term" value="P:cellular response to lipopolysaccharide"/>
    <property type="evidence" value="ECO:0007669"/>
    <property type="project" value="TreeGrafter"/>
</dbReference>